<dbReference type="InParanoid" id="D8PWF6"/>
<dbReference type="GO" id="GO:0010468">
    <property type="term" value="P:regulation of gene expression"/>
    <property type="evidence" value="ECO:0007669"/>
    <property type="project" value="InterPro"/>
</dbReference>
<sequence>MFRSSEKVAVFWDYENCAPPAQVSGYDVVDTIRGIGHRYGAICQLKAYLEPPRQYVDPSGTARLLALRTELQASGVSLTDCPHNGMKEVADHMMQVDMLAFALDHPAPATVILITGDRDFAYATAVLRARRYRVIILSLPHIHETLKAQADEWLEWGPAVRATEERRRARTAGSNASSEPAEVARSTPKGRATRASSLSSVTSDVSTLSSLSLSPPSFPVSDDRDLSTPPSSPPSLMTTPASASQAPDAYDSDVTLANVSPPPMPSVEGSGSSIRKPTDVHQFAKTLLACTPPSLRFDFLKSPVARPLSPVVTPATATITGSVAYAHLQPAVAAVTPEAPIASAAPVYEAPPIVVPAPTTVSIAPAPAPLEEIAAISSVVDQAPVAASLPTPPPCTAPTALNTLQASGSSPAQMRIVPQNYAALVSILQDQRRLGKMQFSRTELARLLNMKDSMVYRRTKVSNCKQYLALAAKEGFVDLGETGSTSSAWVELKEEWRTTF</sequence>
<gene>
    <name evidence="3" type="ORF">SCHCODRAFT_105532</name>
</gene>
<dbReference type="GO" id="GO:0005777">
    <property type="term" value="C:peroxisome"/>
    <property type="evidence" value="ECO:0007669"/>
    <property type="project" value="InterPro"/>
</dbReference>
<protein>
    <recommendedName>
        <fullName evidence="2">NYN domain-containing protein</fullName>
    </recommendedName>
</protein>
<name>D8PWF6_SCHCM</name>
<feature type="compositionally biased region" description="Low complexity" evidence="1">
    <location>
        <begin position="234"/>
        <end position="244"/>
    </location>
</feature>
<feature type="non-terminal residue" evidence="3">
    <location>
        <position position="500"/>
    </location>
</feature>
<proteinExistence type="predicted"/>
<evidence type="ECO:0000313" key="4">
    <source>
        <dbReference type="Proteomes" id="UP000007431"/>
    </source>
</evidence>
<dbReference type="GO" id="GO:0004540">
    <property type="term" value="F:RNA nuclease activity"/>
    <property type="evidence" value="ECO:0007669"/>
    <property type="project" value="InterPro"/>
</dbReference>
<dbReference type="InterPro" id="IPR021139">
    <property type="entry name" value="NYN"/>
</dbReference>
<dbReference type="InterPro" id="IPR024768">
    <property type="entry name" value="Marf1"/>
</dbReference>
<evidence type="ECO:0000313" key="3">
    <source>
        <dbReference type="EMBL" id="EFJ00203.1"/>
    </source>
</evidence>
<dbReference type="PANTHER" id="PTHR14379">
    <property type="entry name" value="LIMKAIN B LKAP"/>
    <property type="match status" value="1"/>
</dbReference>
<dbReference type="CDD" id="cd10910">
    <property type="entry name" value="PIN_limkain_b1_N_like"/>
    <property type="match status" value="1"/>
</dbReference>
<evidence type="ECO:0000259" key="2">
    <source>
        <dbReference type="Pfam" id="PF01936"/>
    </source>
</evidence>
<feature type="region of interest" description="Disordered" evidence="1">
    <location>
        <begin position="165"/>
        <end position="275"/>
    </location>
</feature>
<dbReference type="Proteomes" id="UP000007431">
    <property type="component" value="Unassembled WGS sequence"/>
</dbReference>
<reference evidence="3 4" key="1">
    <citation type="journal article" date="2010" name="Nat. Biotechnol.">
        <title>Genome sequence of the model mushroom Schizophyllum commune.</title>
        <authorList>
            <person name="Ohm R.A."/>
            <person name="de Jong J.F."/>
            <person name="Lugones L.G."/>
            <person name="Aerts A."/>
            <person name="Kothe E."/>
            <person name="Stajich J.E."/>
            <person name="de Vries R.P."/>
            <person name="Record E."/>
            <person name="Levasseur A."/>
            <person name="Baker S.E."/>
            <person name="Bartholomew K.A."/>
            <person name="Coutinho P.M."/>
            <person name="Erdmann S."/>
            <person name="Fowler T.J."/>
            <person name="Gathman A.C."/>
            <person name="Lombard V."/>
            <person name="Henrissat B."/>
            <person name="Knabe N."/>
            <person name="Kuees U."/>
            <person name="Lilly W.W."/>
            <person name="Lindquist E."/>
            <person name="Lucas S."/>
            <person name="Magnuson J.K."/>
            <person name="Piumi F."/>
            <person name="Raudaskoski M."/>
            <person name="Salamov A."/>
            <person name="Schmutz J."/>
            <person name="Schwarze F.W.M.R."/>
            <person name="vanKuyk P.A."/>
            <person name="Horton J.S."/>
            <person name="Grigoriev I.V."/>
            <person name="Woesten H.A.B."/>
        </authorList>
    </citation>
    <scope>NUCLEOTIDE SEQUENCE [LARGE SCALE GENOMIC DNA]</scope>
    <source>
        <strain evidence="4">H4-8 / FGSC 9210</strain>
    </source>
</reference>
<dbReference type="Pfam" id="PF01936">
    <property type="entry name" value="NYN"/>
    <property type="match status" value="1"/>
</dbReference>
<evidence type="ECO:0000256" key="1">
    <source>
        <dbReference type="SAM" id="MobiDB-lite"/>
    </source>
</evidence>
<dbReference type="VEuPathDB" id="FungiDB:SCHCODRAFT_02525292"/>
<dbReference type="EMBL" id="GL377303">
    <property type="protein sequence ID" value="EFJ00203.1"/>
    <property type="molecule type" value="Genomic_DNA"/>
</dbReference>
<dbReference type="Gene3D" id="3.40.50.1010">
    <property type="entry name" value="5'-nuclease"/>
    <property type="match status" value="1"/>
</dbReference>
<dbReference type="GO" id="GO:1905762">
    <property type="term" value="F:CCR4-NOT complex binding"/>
    <property type="evidence" value="ECO:0007669"/>
    <property type="project" value="TreeGrafter"/>
</dbReference>
<keyword evidence="4" id="KW-1185">Reference proteome</keyword>
<organism evidence="4">
    <name type="scientific">Schizophyllum commune (strain H4-8 / FGSC 9210)</name>
    <name type="common">Split gill fungus</name>
    <dbReference type="NCBI Taxonomy" id="578458"/>
    <lineage>
        <taxon>Eukaryota</taxon>
        <taxon>Fungi</taxon>
        <taxon>Dikarya</taxon>
        <taxon>Basidiomycota</taxon>
        <taxon>Agaricomycotina</taxon>
        <taxon>Agaricomycetes</taxon>
        <taxon>Agaricomycetidae</taxon>
        <taxon>Agaricales</taxon>
        <taxon>Schizophyllaceae</taxon>
        <taxon>Schizophyllum</taxon>
    </lineage>
</organism>
<dbReference type="AlphaFoldDB" id="D8PWF6"/>
<feature type="domain" description="NYN" evidence="2">
    <location>
        <begin position="7"/>
        <end position="152"/>
    </location>
</feature>
<dbReference type="eggNOG" id="ENOG502QUA6">
    <property type="taxonomic scope" value="Eukaryota"/>
</dbReference>
<accession>D8PWF6</accession>
<dbReference type="PANTHER" id="PTHR14379:SF3">
    <property type="entry name" value="MEIOSIS REGULATOR AND MRNA STABILITY FACTOR 1"/>
    <property type="match status" value="1"/>
</dbReference>
<feature type="compositionally biased region" description="Low complexity" evidence="1">
    <location>
        <begin position="196"/>
        <end position="215"/>
    </location>
</feature>
<dbReference type="OMA" id="AYANPEW"/>
<dbReference type="HOGENOM" id="CLU_019899_1_0_1"/>